<keyword evidence="4" id="KW-0472">Membrane</keyword>
<dbReference type="InterPro" id="IPR000742">
    <property type="entry name" value="EGF"/>
</dbReference>
<dbReference type="KEGG" id="tet:TTHERM_01026340"/>
<sequence>MKFLKLYILLIYALDNLVQKTFQQIQVLQSDRVLIVKEQQVWQSTSISPNSYADYTIDLTAGQFKSVPKILYALTVYNADDENQQGFMIGTMNLSQTSLKYRLRSLGSTLAQIAFNVLAIDDPNVEVQQIQLMSGATSVITGTKPIQQIAGFIYGFQGTDSNNMVIRYNLIKVDSMNYQIKFSNTNIQSVYMNFLIVYQNTSDMFQQLYGYQMAFDTIGRNIGGDNTVSWTTTSILDRSNIFFGLKDFSISSNDFYGIKILSGQNPEAQNKQVKLNYFTWNGYYVNMINGIWVGLSLVNCQTGSTLFVNSTYYACVSQCNTVDHHYNNNPSNTYNLYKSTISYCQQCNSNCYGCLNGQPNVCTDCYNNQYLNPTTKACDAVQPPKTVCPLTTVSGQSFYNCQSCHSTCMQCSSPMSSNSCTSCDISSSNKYFYNNSCLTSQPSKTYCDSNFICQNCDSTCLKCSAPSNSSACTQCDVTSANKYFYNNQCFPSKPSSTFCDSNFICQKCDQTCGECVSPGNATSCTSCNINSTYKYFYNNQCFSSKPSSTFCDSNFICQKCNQTCGECISPGNATSCTSCDITSLNKYLYNNQCLPSKPSSTFCDSNFVCQKCDLTCAECVAPGNATSCTSCNISSSNKYFYNNQCMISKPSSTFCDSNFICQKCDQTCGECVSPGNATSCTSCDINSTYKYFYNNQCFSDVPPGTYCDNNFICQKCDPSCKTCLNTATNCTSCIDVKYLDHGTCLCLPGYFMDNLGNCNSCANNCLQCYNPQTCNKCVINYVLSSDYTTCICTIPNCQKCNKSDGSICDTCNNGFTSQYNNKICQCDSQNCLSCDPSNGNICQKCEQNYILNQSSQCECSVQNCSKCNEKDGAICDSCINGYISMDNNITCKCSIYNCQQCDPNNGNICLKCQPNYILNSSQNQCSCSVPYCQTCNANDGSICDACQDGFSYQSTSKLCAVEQQNDFSVKQTVIENVGYNITVQFQNQVVMTSQDPNSLFSVQIAEYDNPFRVNYIGMQKSNVYIQVNMENNCKNKKLILNMNDPVFVDVNNLKQPQKQVKLSDYVVLTQSQIQQAEDTKQIASKSSIFLYILTLLMTILGNSYVLFSTIDLTTFIYFMLFFDVRYPENVLSFCSIFQNFQFAFVPNTIQLYLLEPNYQQPFTPQKFLENGYDAYFFNGAGQSFTIITGISCIYSVIKILSFIPIPQIRVYIQSKIKSGWEYCGFFDLVGCVYVYVLVSALSQFYCFQFDESLAFLNYTMFSLCFTFVMIYPIMLTIFIAKCKNLRDPQIQQQFGSIFGGYVLPEEEQSKEEEKQAIEKAQNDKNNESIICEQQNEENSNKSLENSNPKVLSRQQYLQQKWSKFTNVFLYLRKILYIMILMFLHGQVYFQVIVICLMNLSLSIYYLYLRPQEDKSANTKNGISEIILIFMQSCVCFLVSDDEDADEQYRYNVGWLIIASASTILTIHIFSVIIDLLKGVFNLIKDFIATLLKSRAELKAVKQEKSGEVNQSEFKILGVSSMVSLDKLEKVKRLNKKFNTLIISQFELTQRSSHMKKDKNNQSLIIPQQFEKQDPNSLQQSQQIINNDYTQRERLFSMNDKNLNENYPPQQTKNKSKNLYDDKKSYKSNQSYQQSLHQDQQQQKPQTKKYLNVQSINISNKNLLSPKDTQIQLF</sequence>
<evidence type="ECO:0000313" key="7">
    <source>
        <dbReference type="EMBL" id="EAR83070.2"/>
    </source>
</evidence>
<feature type="transmembrane region" description="Helical" evidence="4">
    <location>
        <begin position="1388"/>
        <end position="1408"/>
    </location>
</feature>
<dbReference type="EMBL" id="GG662823">
    <property type="protein sequence ID" value="EAR83070.2"/>
    <property type="molecule type" value="Genomic_DNA"/>
</dbReference>
<dbReference type="PANTHER" id="PTHR10574">
    <property type="entry name" value="NETRIN/LAMININ-RELATED"/>
    <property type="match status" value="1"/>
</dbReference>
<reference evidence="8" key="1">
    <citation type="journal article" date="2006" name="PLoS Biol.">
        <title>Macronuclear genome sequence of the ciliate Tetrahymena thermophila, a model eukaryote.</title>
        <authorList>
            <person name="Eisen J.A."/>
            <person name="Coyne R.S."/>
            <person name="Wu M."/>
            <person name="Wu D."/>
            <person name="Thiagarajan M."/>
            <person name="Wortman J.R."/>
            <person name="Badger J.H."/>
            <person name="Ren Q."/>
            <person name="Amedeo P."/>
            <person name="Jones K.M."/>
            <person name="Tallon L.J."/>
            <person name="Delcher A.L."/>
            <person name="Salzberg S.L."/>
            <person name="Silva J.C."/>
            <person name="Haas B.J."/>
            <person name="Majoros W.H."/>
            <person name="Farzad M."/>
            <person name="Carlton J.M."/>
            <person name="Smith R.K. Jr."/>
            <person name="Garg J."/>
            <person name="Pearlman R.E."/>
            <person name="Karrer K.M."/>
            <person name="Sun L."/>
            <person name="Manning G."/>
            <person name="Elde N.C."/>
            <person name="Turkewitz A.P."/>
            <person name="Asai D.J."/>
            <person name="Wilkes D.E."/>
            <person name="Wang Y."/>
            <person name="Cai H."/>
            <person name="Collins K."/>
            <person name="Stewart B.A."/>
            <person name="Lee S.R."/>
            <person name="Wilamowska K."/>
            <person name="Weinberg Z."/>
            <person name="Ruzzo W.L."/>
            <person name="Wloga D."/>
            <person name="Gaertig J."/>
            <person name="Frankel J."/>
            <person name="Tsao C.-C."/>
            <person name="Gorovsky M.A."/>
            <person name="Keeling P.J."/>
            <person name="Waller R.F."/>
            <person name="Patron N.J."/>
            <person name="Cherry J.M."/>
            <person name="Stover N.A."/>
            <person name="Krieger C.J."/>
            <person name="del Toro C."/>
            <person name="Ryder H.F."/>
            <person name="Williamson S.C."/>
            <person name="Barbeau R.A."/>
            <person name="Hamilton E.P."/>
            <person name="Orias E."/>
        </authorList>
    </citation>
    <scope>NUCLEOTIDE SEQUENCE [LARGE SCALE GENOMIC DNA]</scope>
    <source>
        <strain evidence="8">SB210</strain>
    </source>
</reference>
<feature type="chain" id="PRO_5004201308" evidence="5">
    <location>
        <begin position="24"/>
        <end position="1673"/>
    </location>
</feature>
<evidence type="ECO:0000313" key="8">
    <source>
        <dbReference type="Proteomes" id="UP000009168"/>
    </source>
</evidence>
<dbReference type="InterPro" id="IPR009030">
    <property type="entry name" value="Growth_fac_rcpt_cys_sf"/>
</dbReference>
<feature type="transmembrane region" description="Helical" evidence="4">
    <location>
        <begin position="1364"/>
        <end position="1382"/>
    </location>
</feature>
<feature type="transmembrane region" description="Helical" evidence="4">
    <location>
        <begin position="1218"/>
        <end position="1238"/>
    </location>
</feature>
<organism evidence="7 8">
    <name type="scientific">Tetrahymena thermophila (strain SB210)</name>
    <dbReference type="NCBI Taxonomy" id="312017"/>
    <lineage>
        <taxon>Eukaryota</taxon>
        <taxon>Sar</taxon>
        <taxon>Alveolata</taxon>
        <taxon>Ciliophora</taxon>
        <taxon>Intramacronucleata</taxon>
        <taxon>Oligohymenophorea</taxon>
        <taxon>Hymenostomatida</taxon>
        <taxon>Tetrahymenina</taxon>
        <taxon>Tetrahymenidae</taxon>
        <taxon>Tetrahymena</taxon>
    </lineage>
</organism>
<feature type="domain" description="EGF-like" evidence="6">
    <location>
        <begin position="722"/>
        <end position="759"/>
    </location>
</feature>
<feature type="domain" description="EGF-like" evidence="6">
    <location>
        <begin position="760"/>
        <end position="791"/>
    </location>
</feature>
<evidence type="ECO:0000259" key="6">
    <source>
        <dbReference type="SMART" id="SM00181"/>
    </source>
</evidence>
<feature type="transmembrane region" description="Helical" evidence="4">
    <location>
        <begin position="1088"/>
        <end position="1118"/>
    </location>
</feature>
<dbReference type="Gene3D" id="2.10.220.10">
    <property type="entry name" value="Hormone Receptor, Insulin-like Growth Factor Receptor 1, Chain A, domain 2"/>
    <property type="match status" value="4"/>
</dbReference>
<accession>Q22CP5</accession>
<feature type="domain" description="EGF-like" evidence="6">
    <location>
        <begin position="792"/>
        <end position="825"/>
    </location>
</feature>
<proteinExistence type="predicted"/>
<evidence type="ECO:0000256" key="1">
    <source>
        <dbReference type="ARBA" id="ARBA00023157"/>
    </source>
</evidence>
<dbReference type="OrthoDB" id="6114964at2759"/>
<keyword evidence="8" id="KW-1185">Reference proteome</keyword>
<keyword evidence="5" id="KW-0732">Signal</keyword>
<evidence type="ECO:0000256" key="4">
    <source>
        <dbReference type="SAM" id="Phobius"/>
    </source>
</evidence>
<feature type="transmembrane region" description="Helical" evidence="4">
    <location>
        <begin position="1258"/>
        <end position="1280"/>
    </location>
</feature>
<feature type="transmembrane region" description="Helical" evidence="4">
    <location>
        <begin position="1451"/>
        <end position="1476"/>
    </location>
</feature>
<dbReference type="SMART" id="SM00261">
    <property type="entry name" value="FU"/>
    <property type="match status" value="8"/>
</dbReference>
<feature type="transmembrane region" description="Helical" evidence="4">
    <location>
        <begin position="1130"/>
        <end position="1154"/>
    </location>
</feature>
<feature type="compositionally biased region" description="Polar residues" evidence="3">
    <location>
        <begin position="1599"/>
        <end position="1612"/>
    </location>
</feature>
<feature type="signal peptide" evidence="5">
    <location>
        <begin position="1"/>
        <end position="23"/>
    </location>
</feature>
<dbReference type="HOGENOM" id="CLU_003313_0_0_1"/>
<dbReference type="InParanoid" id="Q22CP5"/>
<dbReference type="InterPro" id="IPR050440">
    <property type="entry name" value="Laminin/Netrin_ECM"/>
</dbReference>
<evidence type="ECO:0000256" key="2">
    <source>
        <dbReference type="SAM" id="Coils"/>
    </source>
</evidence>
<feature type="compositionally biased region" description="Low complexity" evidence="3">
    <location>
        <begin position="1626"/>
        <end position="1644"/>
    </location>
</feature>
<keyword evidence="4" id="KW-1133">Transmembrane helix</keyword>
<keyword evidence="1" id="KW-1015">Disulfide bond</keyword>
<dbReference type="GeneID" id="7840273"/>
<feature type="domain" description="EGF-like" evidence="6">
    <location>
        <begin position="926"/>
        <end position="960"/>
    </location>
</feature>
<feature type="domain" description="EGF-like" evidence="6">
    <location>
        <begin position="858"/>
        <end position="892"/>
    </location>
</feature>
<dbReference type="PANTHER" id="PTHR10574:SF406">
    <property type="entry name" value="LAMININ SUBUNIT ALPHA 5"/>
    <property type="match status" value="1"/>
</dbReference>
<dbReference type="RefSeq" id="XP_001030733.2">
    <property type="nucleotide sequence ID" value="XM_001030733.2"/>
</dbReference>
<feature type="transmembrane region" description="Helical" evidence="4">
    <location>
        <begin position="1174"/>
        <end position="1197"/>
    </location>
</feature>
<dbReference type="CDD" id="cd00064">
    <property type="entry name" value="FU"/>
    <property type="match status" value="2"/>
</dbReference>
<evidence type="ECO:0000256" key="5">
    <source>
        <dbReference type="SAM" id="SignalP"/>
    </source>
</evidence>
<evidence type="ECO:0000256" key="3">
    <source>
        <dbReference type="SAM" id="MobiDB-lite"/>
    </source>
</evidence>
<dbReference type="InterPro" id="IPR006212">
    <property type="entry name" value="Furin_repeat"/>
</dbReference>
<protein>
    <submittedName>
        <fullName evidence="7">H-type lectin domain protein</fullName>
    </submittedName>
</protein>
<keyword evidence="4" id="KW-0812">Transmembrane</keyword>
<dbReference type="eggNOG" id="KOG3525">
    <property type="taxonomic scope" value="Eukaryota"/>
</dbReference>
<name>Q22CP5_TETTS</name>
<dbReference type="SUPFAM" id="SSF57184">
    <property type="entry name" value="Growth factor receptor domain"/>
    <property type="match status" value="5"/>
</dbReference>
<keyword evidence="2" id="KW-0175">Coiled coil</keyword>
<dbReference type="Proteomes" id="UP000009168">
    <property type="component" value="Unassembled WGS sequence"/>
</dbReference>
<feature type="coiled-coil region" evidence="2">
    <location>
        <begin position="1303"/>
        <end position="1337"/>
    </location>
</feature>
<gene>
    <name evidence="7" type="ORF">TTHERM_01026340</name>
</gene>
<dbReference type="SMART" id="SM00181">
    <property type="entry name" value="EGF"/>
    <property type="match status" value="5"/>
</dbReference>
<feature type="region of interest" description="Disordered" evidence="3">
    <location>
        <begin position="1599"/>
        <end position="1648"/>
    </location>
</feature>